<feature type="binding site" evidence="22">
    <location>
        <position position="45"/>
    </location>
    <ligand>
        <name>ATP</name>
        <dbReference type="ChEBI" id="CHEBI:30616"/>
    </ligand>
</feature>
<dbReference type="RefSeq" id="WP_136541518.1">
    <property type="nucleotide sequence ID" value="NZ_STGU01000007.1"/>
</dbReference>
<evidence type="ECO:0000256" key="1">
    <source>
        <dbReference type="ARBA" id="ARBA00004429"/>
    </source>
</evidence>
<keyword evidence="12 24" id="KW-0418">Kinase</keyword>
<dbReference type="GO" id="GO:0005524">
    <property type="term" value="F:ATP binding"/>
    <property type="evidence" value="ECO:0007669"/>
    <property type="project" value="UniProtKB-KW"/>
</dbReference>
<comment type="function">
    <text evidence="24">Catalyzes the ATP-dependent phosphorylation of sn-l,2-diacylglycerol (DAG) to phosphatidic acid. Involved in the recycling of diacylglycerol produced as a by-product during membrane-derived oligosaccharide (MDO) biosynthesis.</text>
</comment>
<keyword evidence="15 24" id="KW-1133">Transmembrane helix</keyword>
<evidence type="ECO:0000256" key="14">
    <source>
        <dbReference type="ARBA" id="ARBA00022842"/>
    </source>
</evidence>
<evidence type="ECO:0000256" key="21">
    <source>
        <dbReference type="PIRSR" id="PIRSR600829-2"/>
    </source>
</evidence>
<evidence type="ECO:0000256" key="8">
    <source>
        <dbReference type="ARBA" id="ARBA00022679"/>
    </source>
</evidence>
<dbReference type="PANTHER" id="PTHR34299:SF1">
    <property type="entry name" value="DIACYLGLYCEROL KINASE"/>
    <property type="match status" value="1"/>
</dbReference>
<keyword evidence="9 24" id="KW-0812">Transmembrane</keyword>
<dbReference type="PROSITE" id="PS01069">
    <property type="entry name" value="DAGK_PROKAR"/>
    <property type="match status" value="1"/>
</dbReference>
<evidence type="ECO:0000256" key="5">
    <source>
        <dbReference type="ARBA" id="ARBA00022475"/>
    </source>
</evidence>
<feature type="binding site" evidence="22">
    <location>
        <position position="93"/>
    </location>
    <ligand>
        <name>ATP</name>
        <dbReference type="ChEBI" id="CHEBI:30616"/>
    </ligand>
</feature>
<comment type="similarity">
    <text evidence="2 24">Belongs to the bacterial diacylglycerol kinase family.</text>
</comment>
<feature type="transmembrane region" description="Helical" evidence="24">
    <location>
        <begin position="113"/>
        <end position="134"/>
    </location>
</feature>
<feature type="binding site" evidence="22">
    <location>
        <begin position="111"/>
        <end position="112"/>
    </location>
    <ligand>
        <name>ATP</name>
        <dbReference type="ChEBI" id="CHEBI:30616"/>
    </ligand>
</feature>
<reference evidence="25 26" key="1">
    <citation type="submission" date="2019-04" db="EMBL/GenBank/DDBJ databases">
        <title>genome sequence of strain W3.</title>
        <authorList>
            <person name="Gao J."/>
            <person name="Sun J."/>
        </authorList>
    </citation>
    <scope>NUCLEOTIDE SEQUENCE [LARGE SCALE GENOMIC DNA]</scope>
    <source>
        <strain evidence="25 26">W3</strain>
    </source>
</reference>
<feature type="binding site" evidence="23">
    <location>
        <position position="45"/>
    </location>
    <ligand>
        <name>a divalent metal cation</name>
        <dbReference type="ChEBI" id="CHEBI:60240"/>
    </ligand>
</feature>
<dbReference type="EC" id="2.7.1.107" evidence="3 24"/>
<evidence type="ECO:0000256" key="11">
    <source>
        <dbReference type="ARBA" id="ARBA00022741"/>
    </source>
</evidence>
<evidence type="ECO:0000256" key="3">
    <source>
        <dbReference type="ARBA" id="ARBA00012133"/>
    </source>
</evidence>
<evidence type="ECO:0000256" key="16">
    <source>
        <dbReference type="ARBA" id="ARBA00023098"/>
    </source>
</evidence>
<evidence type="ECO:0000256" key="13">
    <source>
        <dbReference type="ARBA" id="ARBA00022840"/>
    </source>
</evidence>
<keyword evidence="13 22" id="KW-0067">ATP-binding</keyword>
<dbReference type="AlphaFoldDB" id="A0A4S8Q3M4"/>
<keyword evidence="19 24" id="KW-1208">Phospholipid metabolism</keyword>
<feature type="binding site" evidence="23">
    <location>
        <position position="93"/>
    </location>
    <ligand>
        <name>a divalent metal cation</name>
        <dbReference type="ChEBI" id="CHEBI:60240"/>
    </ligand>
</feature>
<evidence type="ECO:0000256" key="2">
    <source>
        <dbReference type="ARBA" id="ARBA00005967"/>
    </source>
</evidence>
<dbReference type="CDD" id="cd14264">
    <property type="entry name" value="DAGK_IM"/>
    <property type="match status" value="1"/>
</dbReference>
<evidence type="ECO:0000313" key="26">
    <source>
        <dbReference type="Proteomes" id="UP000307378"/>
    </source>
</evidence>
<evidence type="ECO:0000256" key="18">
    <source>
        <dbReference type="ARBA" id="ARBA00023209"/>
    </source>
</evidence>
<organism evidence="25 26">
    <name type="scientific">Rhizobium rosettiformans W3</name>
    <dbReference type="NCBI Taxonomy" id="538378"/>
    <lineage>
        <taxon>Bacteria</taxon>
        <taxon>Pseudomonadati</taxon>
        <taxon>Pseudomonadota</taxon>
        <taxon>Alphaproteobacteria</taxon>
        <taxon>Hyphomicrobiales</taxon>
        <taxon>Rhizobiaceae</taxon>
        <taxon>Rhizobium/Agrobacterium group</taxon>
        <taxon>Rhizobium</taxon>
    </lineage>
</organism>
<evidence type="ECO:0000256" key="12">
    <source>
        <dbReference type="ARBA" id="ARBA00022777"/>
    </source>
</evidence>
<evidence type="ECO:0000256" key="24">
    <source>
        <dbReference type="RuleBase" id="RU363065"/>
    </source>
</evidence>
<evidence type="ECO:0000256" key="10">
    <source>
        <dbReference type="ARBA" id="ARBA00022723"/>
    </source>
</evidence>
<keyword evidence="16 24" id="KW-0443">Lipid metabolism</keyword>
<dbReference type="GO" id="GO:0006654">
    <property type="term" value="P:phosphatidic acid biosynthetic process"/>
    <property type="evidence" value="ECO:0007669"/>
    <property type="project" value="InterPro"/>
</dbReference>
<accession>A0A4S8Q3M4</accession>
<keyword evidence="7 24" id="KW-0997">Cell inner membrane</keyword>
<evidence type="ECO:0000256" key="9">
    <source>
        <dbReference type="ARBA" id="ARBA00022692"/>
    </source>
</evidence>
<feature type="binding site" evidence="21">
    <location>
        <position position="115"/>
    </location>
    <ligand>
        <name>substrate</name>
    </ligand>
</feature>
<sequence length="140" mass="15058">MTDRNAQAGGPEPLASTVIKKKTGVAHLFAAAQYSAQGFRRLVQESAFRHELLGFVGGLVVFALVGANLFEFLGFIVLMMLMFSVEALNTAIEELVDRISPEISTVGRNAKDLGSFAVFCLIIANGAFAFYVIVSRVLLG</sequence>
<evidence type="ECO:0000256" key="19">
    <source>
        <dbReference type="ARBA" id="ARBA00023264"/>
    </source>
</evidence>
<proteinExistence type="inferred from homology"/>
<keyword evidence="18" id="KW-0594">Phospholipid biosynthesis</keyword>
<comment type="caution">
    <text evidence="24">Lacks conserved residue(s) required for the propagation of feature annotation.</text>
</comment>
<comment type="subcellular location">
    <subcellularLocation>
        <location evidence="1 24">Cell inner membrane</location>
        <topology evidence="1 24">Multi-pass membrane protein</topology>
    </subcellularLocation>
</comment>
<evidence type="ECO:0000256" key="20">
    <source>
        <dbReference type="PIRSR" id="PIRSR600829-1"/>
    </source>
</evidence>
<dbReference type="Gene3D" id="1.10.287.3610">
    <property type="match status" value="1"/>
</dbReference>
<feature type="binding site" evidence="21">
    <location>
        <begin position="47"/>
        <end position="51"/>
    </location>
    <ligand>
        <name>substrate</name>
    </ligand>
</feature>
<evidence type="ECO:0000256" key="7">
    <source>
        <dbReference type="ARBA" id="ARBA00022519"/>
    </source>
</evidence>
<evidence type="ECO:0000256" key="15">
    <source>
        <dbReference type="ARBA" id="ARBA00022989"/>
    </source>
</evidence>
<evidence type="ECO:0000256" key="4">
    <source>
        <dbReference type="ARBA" id="ARBA00017575"/>
    </source>
</evidence>
<gene>
    <name evidence="25" type="ORF">FAA86_13960</name>
</gene>
<evidence type="ECO:0000256" key="6">
    <source>
        <dbReference type="ARBA" id="ARBA00022516"/>
    </source>
</evidence>
<comment type="caution">
    <text evidence="25">The sequence shown here is derived from an EMBL/GenBank/DDBJ whole genome shotgun (WGS) entry which is preliminary data.</text>
</comment>
<feature type="binding site" evidence="21">
    <location>
        <position position="86"/>
    </location>
    <ligand>
        <name>substrate</name>
    </ligand>
</feature>
<protein>
    <recommendedName>
        <fullName evidence="4 24">Diacylglycerol kinase</fullName>
        <ecNumber evidence="3 24">2.7.1.107</ecNumber>
    </recommendedName>
</protein>
<keyword evidence="14 23" id="KW-0460">Magnesium</keyword>
<keyword evidence="5" id="KW-1003">Cell membrane</keyword>
<feature type="active site" description="Proton acceptor" evidence="20">
    <location>
        <position position="86"/>
    </location>
</feature>
<name>A0A4S8Q3M4_9HYPH</name>
<dbReference type="Pfam" id="PF01219">
    <property type="entry name" value="DAGK_prokar"/>
    <property type="match status" value="1"/>
</dbReference>
<keyword evidence="17 24" id="KW-0472">Membrane</keyword>
<dbReference type="EMBL" id="STGU01000007">
    <property type="protein sequence ID" value="THV34784.1"/>
    <property type="molecule type" value="Genomic_DNA"/>
</dbReference>
<dbReference type="PANTHER" id="PTHR34299">
    <property type="entry name" value="DIACYLGLYCEROL KINASE"/>
    <property type="match status" value="1"/>
</dbReference>
<dbReference type="GO" id="GO:0005886">
    <property type="term" value="C:plasma membrane"/>
    <property type="evidence" value="ECO:0007669"/>
    <property type="project" value="UniProtKB-SubCell"/>
</dbReference>
<dbReference type="GO" id="GO:0004143">
    <property type="term" value="F:ATP-dependent diacylglycerol kinase activity"/>
    <property type="evidence" value="ECO:0007669"/>
    <property type="project" value="UniProtKB-EC"/>
</dbReference>
<evidence type="ECO:0000256" key="22">
    <source>
        <dbReference type="PIRSR" id="PIRSR600829-3"/>
    </source>
</evidence>
<evidence type="ECO:0000313" key="25">
    <source>
        <dbReference type="EMBL" id="THV34784.1"/>
    </source>
</evidence>
<dbReference type="Proteomes" id="UP000307378">
    <property type="component" value="Unassembled WGS sequence"/>
</dbReference>
<evidence type="ECO:0000256" key="17">
    <source>
        <dbReference type="ARBA" id="ARBA00023136"/>
    </source>
</evidence>
<comment type="cofactor">
    <cofactor evidence="23">
        <name>Mg(2+)</name>
        <dbReference type="ChEBI" id="CHEBI:18420"/>
    </cofactor>
    <text evidence="23">Mn(2+), Zn(2+), Cd(2+) and Co(2+) support activity to lesser extents.</text>
</comment>
<keyword evidence="11 22" id="KW-0547">Nucleotide-binding</keyword>
<comment type="catalytic activity">
    <reaction evidence="24">
        <text>a 1,2-diacyl-sn-glycerol + ATP = a 1,2-diacyl-sn-glycero-3-phosphate + ADP + H(+)</text>
        <dbReference type="Rhea" id="RHEA:10272"/>
        <dbReference type="ChEBI" id="CHEBI:15378"/>
        <dbReference type="ChEBI" id="CHEBI:17815"/>
        <dbReference type="ChEBI" id="CHEBI:30616"/>
        <dbReference type="ChEBI" id="CHEBI:58608"/>
        <dbReference type="ChEBI" id="CHEBI:456216"/>
        <dbReference type="EC" id="2.7.1.107"/>
    </reaction>
</comment>
<dbReference type="InterPro" id="IPR033718">
    <property type="entry name" value="DAGK_prok"/>
</dbReference>
<feature type="binding site" evidence="22">
    <location>
        <position position="34"/>
    </location>
    <ligand>
        <name>ATP</name>
        <dbReference type="ChEBI" id="CHEBI:30616"/>
    </ligand>
</feature>
<keyword evidence="10 23" id="KW-0479">Metal-binding</keyword>
<dbReference type="GO" id="GO:0046872">
    <property type="term" value="F:metal ion binding"/>
    <property type="evidence" value="ECO:0007669"/>
    <property type="project" value="UniProtKB-KW"/>
</dbReference>
<dbReference type="InterPro" id="IPR000829">
    <property type="entry name" value="DAGK"/>
</dbReference>
<feature type="transmembrane region" description="Helical" evidence="24">
    <location>
        <begin position="47"/>
        <end position="66"/>
    </location>
</feature>
<dbReference type="InterPro" id="IPR036945">
    <property type="entry name" value="DAGK_sf"/>
</dbReference>
<evidence type="ECO:0000256" key="23">
    <source>
        <dbReference type="PIRSR" id="PIRSR600829-4"/>
    </source>
</evidence>
<keyword evidence="8 24" id="KW-0808">Transferase</keyword>
<keyword evidence="6" id="KW-0444">Lipid biosynthesis</keyword>